<dbReference type="InterPro" id="IPR033482">
    <property type="entry name" value="EMSY"/>
</dbReference>
<dbReference type="Proteomes" id="UP001359485">
    <property type="component" value="Unassembled WGS sequence"/>
</dbReference>
<dbReference type="EMBL" id="JAWJWF010000049">
    <property type="protein sequence ID" value="KAK6619360.1"/>
    <property type="molecule type" value="Genomic_DNA"/>
</dbReference>
<feature type="compositionally biased region" description="Low complexity" evidence="3">
    <location>
        <begin position="729"/>
        <end position="748"/>
    </location>
</feature>
<dbReference type="PANTHER" id="PTHR16500:SF3">
    <property type="entry name" value="BRCA2-INTERACTING TRANSCRIPTIONAL REPRESSOR EMSY"/>
    <property type="match status" value="1"/>
</dbReference>
<evidence type="ECO:0000259" key="4">
    <source>
        <dbReference type="PROSITE" id="PS51138"/>
    </source>
</evidence>
<dbReference type="Pfam" id="PF03735">
    <property type="entry name" value="ENT"/>
    <property type="match status" value="1"/>
</dbReference>
<evidence type="ECO:0000313" key="6">
    <source>
        <dbReference type="Proteomes" id="UP001359485"/>
    </source>
</evidence>
<dbReference type="PANTHER" id="PTHR16500">
    <property type="entry name" value="BRCA2-INTERACTING TRANSCRIPTIONAL REPRESSOR EMSY"/>
    <property type="match status" value="1"/>
</dbReference>
<comment type="subcellular location">
    <subcellularLocation>
        <location evidence="1">Nucleus</location>
    </subcellularLocation>
</comment>
<keyword evidence="6" id="KW-1185">Reference proteome</keyword>
<gene>
    <name evidence="5" type="ORF">RUM44_003742</name>
</gene>
<evidence type="ECO:0000256" key="2">
    <source>
        <dbReference type="ARBA" id="ARBA00023242"/>
    </source>
</evidence>
<feature type="region of interest" description="Disordered" evidence="3">
    <location>
        <begin position="717"/>
        <end position="770"/>
    </location>
</feature>
<dbReference type="InterPro" id="IPR036142">
    <property type="entry name" value="ENT_dom-like_sf"/>
</dbReference>
<evidence type="ECO:0000256" key="3">
    <source>
        <dbReference type="SAM" id="MobiDB-lite"/>
    </source>
</evidence>
<name>A0ABR1AHB7_POLSC</name>
<comment type="caution">
    <text evidence="5">The sequence shown here is derived from an EMBL/GenBank/DDBJ whole genome shotgun (WGS) entry which is preliminary data.</text>
</comment>
<evidence type="ECO:0000256" key="1">
    <source>
        <dbReference type="ARBA" id="ARBA00004123"/>
    </source>
</evidence>
<feature type="region of interest" description="Disordered" evidence="3">
    <location>
        <begin position="190"/>
        <end position="214"/>
    </location>
</feature>
<proteinExistence type="predicted"/>
<feature type="compositionally biased region" description="Polar residues" evidence="3">
    <location>
        <begin position="749"/>
        <end position="767"/>
    </location>
</feature>
<feature type="region of interest" description="Disordered" evidence="3">
    <location>
        <begin position="261"/>
        <end position="280"/>
    </location>
</feature>
<feature type="region of interest" description="Disordered" evidence="3">
    <location>
        <begin position="783"/>
        <end position="837"/>
    </location>
</feature>
<dbReference type="PROSITE" id="PS51138">
    <property type="entry name" value="ENT"/>
    <property type="match status" value="1"/>
</dbReference>
<feature type="region of interest" description="Disordered" evidence="3">
    <location>
        <begin position="141"/>
        <end position="161"/>
    </location>
</feature>
<dbReference type="InterPro" id="IPR005491">
    <property type="entry name" value="ENT_dom"/>
</dbReference>
<feature type="region of interest" description="Disordered" evidence="3">
    <location>
        <begin position="466"/>
        <end position="489"/>
    </location>
</feature>
<dbReference type="SUPFAM" id="SSF158639">
    <property type="entry name" value="ENT-like"/>
    <property type="match status" value="1"/>
</dbReference>
<evidence type="ECO:0000313" key="5">
    <source>
        <dbReference type="EMBL" id="KAK6619360.1"/>
    </source>
</evidence>
<sequence length="837" mass="89128">MWPTLVDMSKDECRRALRSLELETYSNVVAVLRAQGALGPEKKKLLQEMASALNIPMERHKAEIRKAVNDEKLNTIAEVLFGPHTAIEWAIEGRRLVPLLPREPPKTIYSIIADQAASHLVSENSRLGAPSETANKANEFPMLQEPSSPEPAKTQPSPLSPSGVLVLPCGTAIQMKRELDEDDIVRKKRKTSITLDGNSKPALCPSSPPPSSKQVIIVSSSESPGTSSILQKTLSVPIKTVPSSSKPTMLCAQTLPLTSTSSTTETSKIRPKSITSASIPKPRSSAIVVSNQGSNISSQILQLKNTKPNPSGSVAHLKTALQTTKHTVPIQTISGMQVKTQSPQSKILVQHKTVSRTMPKALQQKTLSSPQHKTIHTTKTGPVGVVVQQKQTKGIMQVKTAQGFTNMPVNLRTAAKSQGLQIKHDSGSMKMLSISGGTKILPKPSQPLYMVSTSTSALSMVTRTIPASSSPRGMAVSSGTATPKTSQPSIFTPNKPLLHFITQPPAARRQQNVVLLQKSSTPKNIPIAQTRKEIVGKVAMPKTSHVGVAKPVTTLSTNSLAQSLQNLPVTQTQSGSVILLDLSNQESMTKNAAIAELLQASGLLGDSATVVDKSKRLTSGDDVEIVSGPESQVLDVEEKELKTDEEVAVKDTGGTTTSAPTLSIEEAVEMLNRSDTPETRALLSQAGIQISDEIGDSEEEEVMEVKADDTDFEEELLKKDSTAEGSSLQVDQTVDSFSQSSTSESDTVVATTSGSVSPATTLTSTRPKSMDIFSTALASANINLDNFMEEEDEPEQGLTETTGSPKSEETSAAPASEATEQSSDLGEVTSEPDGAAL</sequence>
<dbReference type="SMART" id="SM01191">
    <property type="entry name" value="ENT"/>
    <property type="match status" value="1"/>
</dbReference>
<keyword evidence="2" id="KW-0539">Nucleus</keyword>
<organism evidence="5 6">
    <name type="scientific">Polyplax serrata</name>
    <name type="common">Common mouse louse</name>
    <dbReference type="NCBI Taxonomy" id="468196"/>
    <lineage>
        <taxon>Eukaryota</taxon>
        <taxon>Metazoa</taxon>
        <taxon>Ecdysozoa</taxon>
        <taxon>Arthropoda</taxon>
        <taxon>Hexapoda</taxon>
        <taxon>Insecta</taxon>
        <taxon>Pterygota</taxon>
        <taxon>Neoptera</taxon>
        <taxon>Paraneoptera</taxon>
        <taxon>Psocodea</taxon>
        <taxon>Troctomorpha</taxon>
        <taxon>Phthiraptera</taxon>
        <taxon>Anoplura</taxon>
        <taxon>Polyplacidae</taxon>
        <taxon>Polyplax</taxon>
    </lineage>
</organism>
<protein>
    <recommendedName>
        <fullName evidence="4">ENT domain-containing protein</fullName>
    </recommendedName>
</protein>
<dbReference type="Gene3D" id="1.10.1240.40">
    <property type="entry name" value="ENT domain"/>
    <property type="match status" value="1"/>
</dbReference>
<accession>A0ABR1AHB7</accession>
<feature type="compositionally biased region" description="Low complexity" evidence="3">
    <location>
        <begin position="810"/>
        <end position="823"/>
    </location>
</feature>
<feature type="domain" description="ENT" evidence="4">
    <location>
        <begin position="13"/>
        <end position="97"/>
    </location>
</feature>
<reference evidence="5 6" key="1">
    <citation type="submission" date="2023-09" db="EMBL/GenBank/DDBJ databases">
        <title>Genomes of two closely related lineages of the louse Polyplax serrata with different host specificities.</title>
        <authorList>
            <person name="Martinu J."/>
            <person name="Tarabai H."/>
            <person name="Stefka J."/>
            <person name="Hypsa V."/>
        </authorList>
    </citation>
    <scope>NUCLEOTIDE SEQUENCE [LARGE SCALE GENOMIC DNA]</scope>
    <source>
        <strain evidence="5">98ZLc_SE</strain>
    </source>
</reference>